<reference evidence="1 2" key="1">
    <citation type="journal article" date="2013" name="Genome Announc.">
        <title>Complete Genome Sequence of the Thermophilic and Facultatively Chemolithoautotrophic Sulfate Reducer Archaeoglobus sulfaticallidus Strain PM70-1T.</title>
        <authorList>
            <person name="Stokke R."/>
            <person name="Hocking W.P."/>
            <person name="Steinsbu B.O."/>
            <person name="Steen I.H."/>
        </authorList>
    </citation>
    <scope>NUCLEOTIDE SEQUENCE [LARGE SCALE GENOMIC DNA]</scope>
    <source>
        <strain evidence="1">PM70-1</strain>
    </source>
</reference>
<accession>N0BGX8</accession>
<dbReference type="GeneID" id="15393169"/>
<evidence type="ECO:0000313" key="1">
    <source>
        <dbReference type="EMBL" id="AGK61512.1"/>
    </source>
</evidence>
<dbReference type="AlphaFoldDB" id="N0BGX8"/>
<dbReference type="RefSeq" id="WP_015591110.1">
    <property type="nucleotide sequence ID" value="NC_021169.1"/>
</dbReference>
<dbReference type="Proteomes" id="UP000013307">
    <property type="component" value="Chromosome"/>
</dbReference>
<name>N0BGX8_9EURY</name>
<evidence type="ECO:0000313" key="2">
    <source>
        <dbReference type="Proteomes" id="UP000013307"/>
    </source>
</evidence>
<sequence>MKVTVGGKEIELDSEPKHGVVRELRRQRNRIIMYLLTEAKDLLEKGVLKENMKLEEAIEVVSKMKPDLLSEFTQMQEEFEYMATISLATNRVWTTEELDELSESEFWELYEKCKEVIGGSAEDFFKRYENNISLRKK</sequence>
<proteinExistence type="predicted"/>
<gene>
    <name evidence="1" type="ORF">Asulf_01534</name>
</gene>
<dbReference type="EMBL" id="CP005290">
    <property type="protein sequence ID" value="AGK61512.1"/>
    <property type="molecule type" value="Genomic_DNA"/>
</dbReference>
<protein>
    <submittedName>
        <fullName evidence="1">Uncharacterized protein</fullName>
    </submittedName>
</protein>
<dbReference type="KEGG" id="ast:Asulf_01534"/>
<organism evidence="1 2">
    <name type="scientific">Archaeoglobus sulfaticallidus PM70-1</name>
    <dbReference type="NCBI Taxonomy" id="387631"/>
    <lineage>
        <taxon>Archaea</taxon>
        <taxon>Methanobacteriati</taxon>
        <taxon>Methanobacteriota</taxon>
        <taxon>Archaeoglobi</taxon>
        <taxon>Archaeoglobales</taxon>
        <taxon>Archaeoglobaceae</taxon>
        <taxon>Archaeoglobus</taxon>
    </lineage>
</organism>
<dbReference type="HOGENOM" id="CLU_1860605_0_0_2"/>
<keyword evidence="2" id="KW-1185">Reference proteome</keyword>